<dbReference type="GO" id="GO:0005829">
    <property type="term" value="C:cytosol"/>
    <property type="evidence" value="ECO:0007669"/>
    <property type="project" value="TreeGrafter"/>
</dbReference>
<evidence type="ECO:0000313" key="4">
    <source>
        <dbReference type="EMBL" id="ANE48416.1"/>
    </source>
</evidence>
<keyword evidence="2" id="KW-0560">Oxidoreductase</keyword>
<dbReference type="KEGG" id="pswu:SY83_21435"/>
<gene>
    <name evidence="4" type="ORF">SY83_21435</name>
</gene>
<dbReference type="Pfam" id="PF02525">
    <property type="entry name" value="Flavodoxin_2"/>
    <property type="match status" value="1"/>
</dbReference>
<dbReference type="InterPro" id="IPR003680">
    <property type="entry name" value="Flavodoxin_fold"/>
</dbReference>
<dbReference type="STRING" id="1178515.SY83_21435"/>
<dbReference type="SUPFAM" id="SSF52218">
    <property type="entry name" value="Flavoproteins"/>
    <property type="match status" value="1"/>
</dbReference>
<evidence type="ECO:0000256" key="2">
    <source>
        <dbReference type="ARBA" id="ARBA00023002"/>
    </source>
</evidence>
<feature type="domain" description="Flavodoxin-like fold" evidence="3">
    <location>
        <begin position="4"/>
        <end position="186"/>
    </location>
</feature>
<dbReference type="GO" id="GO:0003955">
    <property type="term" value="F:NAD(P)H dehydrogenase (quinone) activity"/>
    <property type="evidence" value="ECO:0007669"/>
    <property type="project" value="TreeGrafter"/>
</dbReference>
<proteinExistence type="inferred from homology"/>
<dbReference type="PANTHER" id="PTHR10204:SF34">
    <property type="entry name" value="NAD(P)H DEHYDROGENASE [QUINONE] 1 ISOFORM 1"/>
    <property type="match status" value="1"/>
</dbReference>
<protein>
    <submittedName>
        <fullName evidence="4">NADPH-quinone reductase</fullName>
    </submittedName>
</protein>
<keyword evidence="5" id="KW-1185">Reference proteome</keyword>
<dbReference type="PANTHER" id="PTHR10204">
    <property type="entry name" value="NAD P H OXIDOREDUCTASE-RELATED"/>
    <property type="match status" value="1"/>
</dbReference>
<dbReference type="RefSeq" id="WP_068610235.1">
    <property type="nucleotide sequence ID" value="NZ_CP011388.1"/>
</dbReference>
<accession>A0A172TN68</accession>
<name>A0A172TN68_9BACL</name>
<evidence type="ECO:0000256" key="1">
    <source>
        <dbReference type="ARBA" id="ARBA00006252"/>
    </source>
</evidence>
<reference evidence="4 5" key="1">
    <citation type="submission" date="2015-01" db="EMBL/GenBank/DDBJ databases">
        <title>Paenibacillus swuensis/DY6/whole genome sequencing.</title>
        <authorList>
            <person name="Kim M.K."/>
            <person name="Srinivasan S."/>
            <person name="Lee J.-J."/>
        </authorList>
    </citation>
    <scope>NUCLEOTIDE SEQUENCE [LARGE SCALE GENOMIC DNA]</scope>
    <source>
        <strain evidence="4 5">DY6</strain>
    </source>
</reference>
<dbReference type="AlphaFoldDB" id="A0A172TN68"/>
<sequence>MTKKKILVINGHPDPQSYGSALSQAYLEGASGSTTEVQLLELNRLKFQLNLQYGYRQRTELEPDLLKARELIQWADHLVLIYPTWWGSTPALLKGFIDRVFLPGFAFQFKEGSSAKWDKLLSGKSAHLIVTSDTPSWLNRLMYRRAGLMVMKRNTLQFCGINPVQITEINPVSSSSAEFRTKWLEKVKKLGSIKNK</sequence>
<comment type="similarity">
    <text evidence="1">Belongs to the NAD(P)H dehydrogenase (quinone) family.</text>
</comment>
<dbReference type="PATRIC" id="fig|1178515.4.peg.4343"/>
<dbReference type="EMBL" id="CP011388">
    <property type="protein sequence ID" value="ANE48416.1"/>
    <property type="molecule type" value="Genomic_DNA"/>
</dbReference>
<dbReference type="InterPro" id="IPR051545">
    <property type="entry name" value="NAD(P)H_dehydrogenase_qn"/>
</dbReference>
<organism evidence="4 5">
    <name type="scientific">Paenibacillus swuensis</name>
    <dbReference type="NCBI Taxonomy" id="1178515"/>
    <lineage>
        <taxon>Bacteria</taxon>
        <taxon>Bacillati</taxon>
        <taxon>Bacillota</taxon>
        <taxon>Bacilli</taxon>
        <taxon>Bacillales</taxon>
        <taxon>Paenibacillaceae</taxon>
        <taxon>Paenibacillus</taxon>
    </lineage>
</organism>
<dbReference type="OrthoDB" id="9798454at2"/>
<dbReference type="Proteomes" id="UP000076927">
    <property type="component" value="Chromosome"/>
</dbReference>
<evidence type="ECO:0000259" key="3">
    <source>
        <dbReference type="Pfam" id="PF02525"/>
    </source>
</evidence>
<evidence type="ECO:0000313" key="5">
    <source>
        <dbReference type="Proteomes" id="UP000076927"/>
    </source>
</evidence>
<dbReference type="InterPro" id="IPR029039">
    <property type="entry name" value="Flavoprotein-like_sf"/>
</dbReference>
<dbReference type="Gene3D" id="3.40.50.360">
    <property type="match status" value="1"/>
</dbReference>